<evidence type="ECO:0000313" key="4">
    <source>
        <dbReference type="Proteomes" id="UP001291623"/>
    </source>
</evidence>
<feature type="compositionally biased region" description="Polar residues" evidence="1">
    <location>
        <begin position="142"/>
        <end position="152"/>
    </location>
</feature>
<dbReference type="Pfam" id="PF01693">
    <property type="entry name" value="Cauli_VI"/>
    <property type="match status" value="1"/>
</dbReference>
<dbReference type="Gene3D" id="3.40.970.10">
    <property type="entry name" value="Ribonuclease H1, N-terminal domain"/>
    <property type="match status" value="1"/>
</dbReference>
<feature type="region of interest" description="Disordered" evidence="1">
    <location>
        <begin position="1"/>
        <end position="24"/>
    </location>
</feature>
<gene>
    <name evidence="3" type="ORF">RND71_026509</name>
</gene>
<feature type="compositionally biased region" description="Basic residues" evidence="1">
    <location>
        <begin position="1"/>
        <end position="10"/>
    </location>
</feature>
<dbReference type="InterPro" id="IPR009027">
    <property type="entry name" value="Ribosomal_bL9/RNase_H1_N"/>
</dbReference>
<dbReference type="SUPFAM" id="SSF55658">
    <property type="entry name" value="L9 N-domain-like"/>
    <property type="match status" value="1"/>
</dbReference>
<evidence type="ECO:0000259" key="2">
    <source>
        <dbReference type="Pfam" id="PF01693"/>
    </source>
</evidence>
<dbReference type="InterPro" id="IPR017956">
    <property type="entry name" value="AT_hook_DNA-bd_motif"/>
</dbReference>
<sequence length="345" mass="38990">MSCRPKKQRRREATESKKSGKFPRTCIQMTSSTCKGKNHNKRSCAKGVGSSQNVIITKGAGPSTVASNTFVVIIPGARPRARQRKETIAPEAPPRPRSRPRKESSAPEAPPRPRDKPRKETTDVDPKATLRPRGRLRKDTTNSRIALQTAEQRPLHSQNRWILSCDVIFVPSIVDTNHHSCLHTFTIVSKSNKALRAHKRDNSTSFVRRTQESRVESFAASLAKRIPILKILSYTNNKVQQLSHSNREQNAAACASLNYQGVAKRCNSIGFKTANLEKRFKFYVVIHGKTKGIFQTWIEVVDSIKDFKTPLFKGFNEFTEVLIMPEEYSDQITTSLQRLLQSDTY</sequence>
<keyword evidence="4" id="KW-1185">Reference proteome</keyword>
<proteinExistence type="predicted"/>
<dbReference type="AlphaFoldDB" id="A0AAE1RMI4"/>
<dbReference type="InterPro" id="IPR037056">
    <property type="entry name" value="RNase_H1_N_sf"/>
</dbReference>
<protein>
    <recommendedName>
        <fullName evidence="2">Ribonuclease H1 N-terminal domain-containing protein</fullName>
    </recommendedName>
</protein>
<dbReference type="GO" id="GO:0003677">
    <property type="term" value="F:DNA binding"/>
    <property type="evidence" value="ECO:0007669"/>
    <property type="project" value="InterPro"/>
</dbReference>
<dbReference type="EMBL" id="JAVYJV010000014">
    <property type="protein sequence ID" value="KAK4354315.1"/>
    <property type="molecule type" value="Genomic_DNA"/>
</dbReference>
<dbReference type="InterPro" id="IPR011320">
    <property type="entry name" value="RNase_H1_N"/>
</dbReference>
<reference evidence="3" key="1">
    <citation type="submission" date="2023-12" db="EMBL/GenBank/DDBJ databases">
        <title>Genome assembly of Anisodus tanguticus.</title>
        <authorList>
            <person name="Wang Y.-J."/>
        </authorList>
    </citation>
    <scope>NUCLEOTIDE SEQUENCE</scope>
    <source>
        <strain evidence="3">KB-2021</strain>
        <tissue evidence="3">Leaf</tissue>
    </source>
</reference>
<dbReference type="PRINTS" id="PR00929">
    <property type="entry name" value="ATHOOK"/>
</dbReference>
<dbReference type="Proteomes" id="UP001291623">
    <property type="component" value="Unassembled WGS sequence"/>
</dbReference>
<organism evidence="3 4">
    <name type="scientific">Anisodus tanguticus</name>
    <dbReference type="NCBI Taxonomy" id="243964"/>
    <lineage>
        <taxon>Eukaryota</taxon>
        <taxon>Viridiplantae</taxon>
        <taxon>Streptophyta</taxon>
        <taxon>Embryophyta</taxon>
        <taxon>Tracheophyta</taxon>
        <taxon>Spermatophyta</taxon>
        <taxon>Magnoliopsida</taxon>
        <taxon>eudicotyledons</taxon>
        <taxon>Gunneridae</taxon>
        <taxon>Pentapetalae</taxon>
        <taxon>asterids</taxon>
        <taxon>lamiids</taxon>
        <taxon>Solanales</taxon>
        <taxon>Solanaceae</taxon>
        <taxon>Solanoideae</taxon>
        <taxon>Hyoscyameae</taxon>
        <taxon>Anisodus</taxon>
    </lineage>
</organism>
<name>A0AAE1RMI4_9SOLA</name>
<evidence type="ECO:0000313" key="3">
    <source>
        <dbReference type="EMBL" id="KAK4354315.1"/>
    </source>
</evidence>
<feature type="region of interest" description="Disordered" evidence="1">
    <location>
        <begin position="76"/>
        <end position="152"/>
    </location>
</feature>
<comment type="caution">
    <text evidence="3">The sequence shown here is derived from an EMBL/GenBank/DDBJ whole genome shotgun (WGS) entry which is preliminary data.</text>
</comment>
<feature type="domain" description="Ribonuclease H1 N-terminal" evidence="2">
    <location>
        <begin position="281"/>
        <end position="320"/>
    </location>
</feature>
<evidence type="ECO:0000256" key="1">
    <source>
        <dbReference type="SAM" id="MobiDB-lite"/>
    </source>
</evidence>
<feature type="compositionally biased region" description="Basic and acidic residues" evidence="1">
    <location>
        <begin position="101"/>
        <end position="128"/>
    </location>
</feature>
<accession>A0AAE1RMI4</accession>